<dbReference type="KEGG" id="pbas:SMSP2_02383"/>
<proteinExistence type="predicted"/>
<gene>
    <name evidence="3" type="ORF">SMSP2_02383</name>
</gene>
<dbReference type="Pfam" id="PF23981">
    <property type="entry name" value="DUF7305"/>
    <property type="match status" value="1"/>
</dbReference>
<keyword evidence="1" id="KW-0812">Transmembrane</keyword>
<dbReference type="InterPro" id="IPR055729">
    <property type="entry name" value="DUF7305"/>
</dbReference>
<dbReference type="RefSeq" id="WP_146684239.1">
    <property type="nucleotide sequence ID" value="NZ_CP019646.1"/>
</dbReference>
<protein>
    <submittedName>
        <fullName evidence="3">Tfp pilus assembly protein PilX</fullName>
    </submittedName>
</protein>
<keyword evidence="4" id="KW-1185">Reference proteome</keyword>
<name>A0A1Q2MH75_9BACT</name>
<evidence type="ECO:0000313" key="3">
    <source>
        <dbReference type="EMBL" id="AQQ72004.1"/>
    </source>
</evidence>
<keyword evidence="1" id="KW-1133">Transmembrane helix</keyword>
<dbReference type="AlphaFoldDB" id="A0A1Q2MH75"/>
<dbReference type="Proteomes" id="UP000188181">
    <property type="component" value="Chromosome"/>
</dbReference>
<evidence type="ECO:0000313" key="4">
    <source>
        <dbReference type="Proteomes" id="UP000188181"/>
    </source>
</evidence>
<organism evidence="3 4">
    <name type="scientific">Limihaloglobus sulfuriphilus</name>
    <dbReference type="NCBI Taxonomy" id="1851148"/>
    <lineage>
        <taxon>Bacteria</taxon>
        <taxon>Pseudomonadati</taxon>
        <taxon>Planctomycetota</taxon>
        <taxon>Phycisphaerae</taxon>
        <taxon>Sedimentisphaerales</taxon>
        <taxon>Sedimentisphaeraceae</taxon>
        <taxon>Limihaloglobus</taxon>
    </lineage>
</organism>
<evidence type="ECO:0000259" key="2">
    <source>
        <dbReference type="Pfam" id="PF23981"/>
    </source>
</evidence>
<feature type="domain" description="DUF7305" evidence="2">
    <location>
        <begin position="302"/>
        <end position="448"/>
    </location>
</feature>
<accession>A0A1Q2MH75</accession>
<dbReference type="OrthoDB" id="6145642at2"/>
<evidence type="ECO:0000256" key="1">
    <source>
        <dbReference type="SAM" id="Phobius"/>
    </source>
</evidence>
<reference evidence="4" key="1">
    <citation type="submission" date="2017-02" db="EMBL/GenBank/DDBJ databases">
        <title>Comparative genomics and description of representatives of a novel lineage of planctomycetes thriving in anoxic sediments.</title>
        <authorList>
            <person name="Spring S."/>
            <person name="Bunk B."/>
            <person name="Sproer C."/>
        </authorList>
    </citation>
    <scope>NUCLEOTIDE SEQUENCE [LARGE SCALE GENOMIC DNA]</scope>
    <source>
        <strain evidence="4">SM-Chi-D1</strain>
    </source>
</reference>
<dbReference type="EMBL" id="CP019646">
    <property type="protein sequence ID" value="AQQ72004.1"/>
    <property type="molecule type" value="Genomic_DNA"/>
</dbReference>
<feature type="transmembrane region" description="Helical" evidence="1">
    <location>
        <begin position="20"/>
        <end position="40"/>
    </location>
</feature>
<sequence length="470" mass="50353">MKNEPKKFNKKRLKGIIMPFVVLVMVIMLVLGAAMLRAALSGRMIANIYTARAVATMAADSALDLAMEMSYHIRDTGNTSLLEDDEGTTAGLFDNYRPSWGEPSVAAAGITGFWPTANAAWLGLGDTNPFPSLEGVQGWTYSSNTFTLRNSSKPASYSFQLKTDKHFRQFELAASGSCGSETKDIHALLVLRGPWFGIGTKNGFILHVDTSLGTVPSTARLIMATNSIVKKSVVLKNGVVVPGDIVVGPGANPDEVVSLASGAGVTGTISSNYEKIEFPNVDVPLLPWRAWPAPDPSTGKITITESGTYPGYSTGNSEEIVVEGNVTMVMADTLRLKNSSTFAVGTDSALRLYLKSALIVDNSATILNENFDVNGTAESIRLAASSLKILGGPSCDYIELKNSGDMVGSIYAPDALLLLHNQADFYGALLGGLMVDIRNSGTFYYVDGLYEPDDESFAGLKLKPGTWWER</sequence>
<keyword evidence="1" id="KW-0472">Membrane</keyword>